<gene>
    <name evidence="1" type="ORF">RJ639_016979</name>
</gene>
<keyword evidence="2" id="KW-1185">Reference proteome</keyword>
<dbReference type="EMBL" id="JAVXUP010001906">
    <property type="protein sequence ID" value="KAK3007101.1"/>
    <property type="molecule type" value="Genomic_DNA"/>
</dbReference>
<accession>A0AA88VE18</accession>
<proteinExistence type="predicted"/>
<evidence type="ECO:0000313" key="1">
    <source>
        <dbReference type="EMBL" id="KAK3007101.1"/>
    </source>
</evidence>
<name>A0AA88VE18_9ASTE</name>
<sequence>MLTTFQSKNKFTQGIALRVYDLKRSIDLLQQDKSAILHTMKNSKWSLLRVSQLSRPQPYLPKHHICDMEENTKLPGMVKIWEKDGMVDYIVPSVINPITPKKNCYEIIGYPPGWRRHKLRRKSAMAPHSQKHSTVSGDC</sequence>
<organism evidence="1 2">
    <name type="scientific">Escallonia herrerae</name>
    <dbReference type="NCBI Taxonomy" id="1293975"/>
    <lineage>
        <taxon>Eukaryota</taxon>
        <taxon>Viridiplantae</taxon>
        <taxon>Streptophyta</taxon>
        <taxon>Embryophyta</taxon>
        <taxon>Tracheophyta</taxon>
        <taxon>Spermatophyta</taxon>
        <taxon>Magnoliopsida</taxon>
        <taxon>eudicotyledons</taxon>
        <taxon>Gunneridae</taxon>
        <taxon>Pentapetalae</taxon>
        <taxon>asterids</taxon>
        <taxon>campanulids</taxon>
        <taxon>Escalloniales</taxon>
        <taxon>Escalloniaceae</taxon>
        <taxon>Escallonia</taxon>
    </lineage>
</organism>
<dbReference type="Proteomes" id="UP001188597">
    <property type="component" value="Unassembled WGS sequence"/>
</dbReference>
<protein>
    <submittedName>
        <fullName evidence="1">Uncharacterized protein</fullName>
    </submittedName>
</protein>
<reference evidence="1" key="1">
    <citation type="submission" date="2022-12" db="EMBL/GenBank/DDBJ databases">
        <title>Draft genome assemblies for two species of Escallonia (Escalloniales).</title>
        <authorList>
            <person name="Chanderbali A."/>
            <person name="Dervinis C."/>
            <person name="Anghel I."/>
            <person name="Soltis D."/>
            <person name="Soltis P."/>
            <person name="Zapata F."/>
        </authorList>
    </citation>
    <scope>NUCLEOTIDE SEQUENCE</scope>
    <source>
        <strain evidence="1">UCBG64.0493</strain>
        <tissue evidence="1">Leaf</tissue>
    </source>
</reference>
<comment type="caution">
    <text evidence="1">The sequence shown here is derived from an EMBL/GenBank/DDBJ whole genome shotgun (WGS) entry which is preliminary data.</text>
</comment>
<evidence type="ECO:0000313" key="2">
    <source>
        <dbReference type="Proteomes" id="UP001188597"/>
    </source>
</evidence>
<dbReference type="AlphaFoldDB" id="A0AA88VE18"/>